<evidence type="ECO:0000256" key="6">
    <source>
        <dbReference type="ARBA" id="ARBA00023242"/>
    </source>
</evidence>
<dbReference type="GO" id="GO:0045292">
    <property type="term" value="P:mRNA cis splicing, via spliceosome"/>
    <property type="evidence" value="ECO:0007669"/>
    <property type="project" value="InterPro"/>
</dbReference>
<dbReference type="STRING" id="1882483.A0A317XZE4"/>
<dbReference type="InterPro" id="IPR035967">
    <property type="entry name" value="SWAP/Surp_sf"/>
</dbReference>
<dbReference type="InterPro" id="IPR045146">
    <property type="entry name" value="SF3A1"/>
</dbReference>
<feature type="compositionally biased region" description="Low complexity" evidence="7">
    <location>
        <begin position="14"/>
        <end position="37"/>
    </location>
</feature>
<evidence type="ECO:0000313" key="10">
    <source>
        <dbReference type="EMBL" id="PWZ02719.1"/>
    </source>
</evidence>
<feature type="compositionally biased region" description="Polar residues" evidence="7">
    <location>
        <begin position="236"/>
        <end position="246"/>
    </location>
</feature>
<gene>
    <name evidence="10" type="ORF">BCV70DRAFT_4974</name>
</gene>
<dbReference type="FunFam" id="1.10.10.790:FF:000001">
    <property type="entry name" value="Splicing factor 3a, subunit 1"/>
    <property type="match status" value="1"/>
</dbReference>
<feature type="region of interest" description="Disordered" evidence="7">
    <location>
        <begin position="344"/>
        <end position="392"/>
    </location>
</feature>
<feature type="compositionally biased region" description="Polar residues" evidence="7">
    <location>
        <begin position="125"/>
        <end position="135"/>
    </location>
</feature>
<dbReference type="SUPFAM" id="SSF109905">
    <property type="entry name" value="Surp module (SWAP domain)"/>
    <property type="match status" value="2"/>
</dbReference>
<organism evidence="10 11">
    <name type="scientific">Testicularia cyperi</name>
    <dbReference type="NCBI Taxonomy" id="1882483"/>
    <lineage>
        <taxon>Eukaryota</taxon>
        <taxon>Fungi</taxon>
        <taxon>Dikarya</taxon>
        <taxon>Basidiomycota</taxon>
        <taxon>Ustilaginomycotina</taxon>
        <taxon>Ustilaginomycetes</taxon>
        <taxon>Ustilaginales</taxon>
        <taxon>Anthracoideaceae</taxon>
        <taxon>Testicularia</taxon>
    </lineage>
</organism>
<dbReference type="FunFam" id="1.10.10.790:FF:000002">
    <property type="entry name" value="Splicing factor 3A subunit 1"/>
    <property type="match status" value="1"/>
</dbReference>
<feature type="compositionally biased region" description="Polar residues" evidence="7">
    <location>
        <begin position="359"/>
        <end position="377"/>
    </location>
</feature>
<evidence type="ECO:0000256" key="3">
    <source>
        <dbReference type="ARBA" id="ARBA00022728"/>
    </source>
</evidence>
<dbReference type="InterPro" id="IPR022030">
    <property type="entry name" value="SF3A1_dom"/>
</dbReference>
<keyword evidence="2" id="KW-0507">mRNA processing</keyword>
<feature type="compositionally biased region" description="Basic and acidic residues" evidence="7">
    <location>
        <begin position="554"/>
        <end position="563"/>
    </location>
</feature>
<feature type="compositionally biased region" description="Low complexity" evidence="7">
    <location>
        <begin position="630"/>
        <end position="650"/>
    </location>
</feature>
<dbReference type="PROSITE" id="PS50128">
    <property type="entry name" value="SURP"/>
    <property type="match status" value="2"/>
</dbReference>
<proteinExistence type="predicted"/>
<accession>A0A317XZE4</accession>
<protein>
    <recommendedName>
        <fullName evidence="12">Splicing factor 3 subunit 1</fullName>
    </recommendedName>
</protein>
<sequence>MAPALNLPAPTHGADNTLAPTANAAASSSNAADTGASQTPKFSSGGIIYPPPELRRTIDKAAELIAKKDPAFETSIKQAEANNPKFAFLKDDDAYHAYYVSRRDAVRRGETLTDTPAPDAVSATPGVNDQQGNTLPQEQAPEEPEPFEFSADLPNITAVDLDILKLTALFTARKGRSFATSLLARESKSFQFEFLRPSHSLYGYFNRLVEQYQNIISPSPQLLEKVKIGAYGTANPPASTVSSSRDVTGPGKGGARPVLLEQIKKRAEWERWSREKRKKIDEDQEKERAAFNEIDWQDFVVVGTVELTETDQHVDLPPPRSLREMESMTLAQKRMASMIMESEAGNVDEEEVEELEMPGSSSKPNQLQSATESTEQQRPPVPAPPPGIKIRKDYVPRGLAGRNKPAAPATTKCPVCGEQVPIDEMAEHVRFELLNPQYREQRQQLETKKAQQAALQAGADPSYYLKQLASSRTDIFGDEEDEQARLAREAEERRLAKEKEKIIWDGHAKSRGTARELYAKNLELEAEMKRLNQKPQTVLPEYGPSIPGQAKPDSAAEARDGRHGTPGGLAGSSLPAKPVSSAVASGEAERAASPALAAGVKRAAEEPEPAGQPPLQRRQADSTTALATASVSETVPSPSTSTPSSSSQSIRITIQIDSSTPDLSGKSFNYTAPLDSTISALRDFVHTDILAGSIAASKLKIKVAGKPATLRQTLAASNLADGDSVVVNVAK</sequence>
<dbReference type="GO" id="GO:0071013">
    <property type="term" value="C:catalytic step 2 spliceosome"/>
    <property type="evidence" value="ECO:0007669"/>
    <property type="project" value="TreeGrafter"/>
</dbReference>
<evidence type="ECO:0000256" key="4">
    <source>
        <dbReference type="ARBA" id="ARBA00022737"/>
    </source>
</evidence>
<evidence type="ECO:0000256" key="7">
    <source>
        <dbReference type="SAM" id="MobiDB-lite"/>
    </source>
</evidence>
<feature type="compositionally biased region" description="Acidic residues" evidence="7">
    <location>
        <begin position="346"/>
        <end position="356"/>
    </location>
</feature>
<keyword evidence="4" id="KW-0677">Repeat</keyword>
<keyword evidence="6" id="KW-0539">Nucleus</keyword>
<feature type="domain" description="SURP motif" evidence="9">
    <location>
        <begin position="163"/>
        <end position="205"/>
    </location>
</feature>
<reference evidence="10 11" key="1">
    <citation type="journal article" date="2018" name="Mol. Biol. Evol.">
        <title>Broad Genomic Sampling Reveals a Smut Pathogenic Ancestry of the Fungal Clade Ustilaginomycotina.</title>
        <authorList>
            <person name="Kijpornyongpan T."/>
            <person name="Mondo S.J."/>
            <person name="Barry K."/>
            <person name="Sandor L."/>
            <person name="Lee J."/>
            <person name="Lipzen A."/>
            <person name="Pangilinan J."/>
            <person name="LaButti K."/>
            <person name="Hainaut M."/>
            <person name="Henrissat B."/>
            <person name="Grigoriev I.V."/>
            <person name="Spatafora J.W."/>
            <person name="Aime M.C."/>
        </authorList>
    </citation>
    <scope>NUCLEOTIDE SEQUENCE [LARGE SCALE GENOMIC DNA]</scope>
    <source>
        <strain evidence="10 11">MCA 3645</strain>
    </source>
</reference>
<feature type="region of interest" description="Disordered" evidence="7">
    <location>
        <begin position="1"/>
        <end position="51"/>
    </location>
</feature>
<dbReference type="GO" id="GO:0003723">
    <property type="term" value="F:RNA binding"/>
    <property type="evidence" value="ECO:0007669"/>
    <property type="project" value="InterPro"/>
</dbReference>
<evidence type="ECO:0008006" key="12">
    <source>
        <dbReference type="Google" id="ProtNLM"/>
    </source>
</evidence>
<evidence type="ECO:0000259" key="8">
    <source>
        <dbReference type="PROSITE" id="PS50053"/>
    </source>
</evidence>
<dbReference type="Pfam" id="PF12230">
    <property type="entry name" value="PRP21_like_P"/>
    <property type="match status" value="1"/>
</dbReference>
<keyword evidence="11" id="KW-1185">Reference proteome</keyword>
<evidence type="ECO:0000313" key="11">
    <source>
        <dbReference type="Proteomes" id="UP000246740"/>
    </source>
</evidence>
<dbReference type="OrthoDB" id="447637at2759"/>
<dbReference type="GO" id="GO:0071004">
    <property type="term" value="C:U2-type prespliceosome"/>
    <property type="evidence" value="ECO:0007669"/>
    <property type="project" value="TreeGrafter"/>
</dbReference>
<feature type="domain" description="Ubiquitin-like" evidence="8">
    <location>
        <begin position="650"/>
        <end position="731"/>
    </location>
</feature>
<feature type="region of interest" description="Disordered" evidence="7">
    <location>
        <begin position="532"/>
        <end position="650"/>
    </location>
</feature>
<dbReference type="GO" id="GO:0005686">
    <property type="term" value="C:U2 snRNP"/>
    <property type="evidence" value="ECO:0007669"/>
    <property type="project" value="TreeGrafter"/>
</dbReference>
<dbReference type="FunCoup" id="A0A317XZE4">
    <property type="interactions" value="666"/>
</dbReference>
<evidence type="ECO:0000256" key="1">
    <source>
        <dbReference type="ARBA" id="ARBA00004123"/>
    </source>
</evidence>
<feature type="region of interest" description="Disordered" evidence="7">
    <location>
        <begin position="235"/>
        <end position="255"/>
    </location>
</feature>
<keyword evidence="3" id="KW-0747">Spliceosome</keyword>
<dbReference type="PANTHER" id="PTHR15316:SF1">
    <property type="entry name" value="SPLICING FACTOR 3A SUBUNIT 1"/>
    <property type="match status" value="1"/>
</dbReference>
<dbReference type="AlphaFoldDB" id="A0A317XZE4"/>
<dbReference type="SMART" id="SM00648">
    <property type="entry name" value="SWAP"/>
    <property type="match status" value="2"/>
</dbReference>
<dbReference type="InterPro" id="IPR000626">
    <property type="entry name" value="Ubiquitin-like_dom"/>
</dbReference>
<dbReference type="EMBL" id="KZ819188">
    <property type="protein sequence ID" value="PWZ02719.1"/>
    <property type="molecule type" value="Genomic_DNA"/>
</dbReference>
<feature type="region of interest" description="Disordered" evidence="7">
    <location>
        <begin position="109"/>
        <end position="148"/>
    </location>
</feature>
<keyword evidence="5" id="KW-0508">mRNA splicing</keyword>
<dbReference type="PANTHER" id="PTHR15316">
    <property type="entry name" value="SPLICEOSOME ASSOCIATED PROTEIN 114/SWAP SPLICING FACTOR-RELATED"/>
    <property type="match status" value="1"/>
</dbReference>
<dbReference type="PROSITE" id="PS50053">
    <property type="entry name" value="UBIQUITIN_2"/>
    <property type="match status" value="1"/>
</dbReference>
<dbReference type="Proteomes" id="UP000246740">
    <property type="component" value="Unassembled WGS sequence"/>
</dbReference>
<dbReference type="InterPro" id="IPR000061">
    <property type="entry name" value="Surp"/>
</dbReference>
<evidence type="ECO:0000256" key="2">
    <source>
        <dbReference type="ARBA" id="ARBA00022664"/>
    </source>
</evidence>
<dbReference type="InParanoid" id="A0A317XZE4"/>
<comment type="subcellular location">
    <subcellularLocation>
        <location evidence="1">Nucleus</location>
    </subcellularLocation>
</comment>
<feature type="domain" description="SURP motif" evidence="9">
    <location>
        <begin position="57"/>
        <end position="99"/>
    </location>
</feature>
<dbReference type="Gene3D" id="1.10.10.790">
    <property type="entry name" value="Surp module"/>
    <property type="match status" value="2"/>
</dbReference>
<dbReference type="GO" id="GO:0000381">
    <property type="term" value="P:regulation of alternative mRNA splicing, via spliceosome"/>
    <property type="evidence" value="ECO:0007669"/>
    <property type="project" value="TreeGrafter"/>
</dbReference>
<dbReference type="Pfam" id="PF01805">
    <property type="entry name" value="Surp"/>
    <property type="match status" value="2"/>
</dbReference>
<evidence type="ECO:0000256" key="5">
    <source>
        <dbReference type="ARBA" id="ARBA00023187"/>
    </source>
</evidence>
<evidence type="ECO:0000259" key="9">
    <source>
        <dbReference type="PROSITE" id="PS50128"/>
    </source>
</evidence>
<name>A0A317XZE4_9BASI</name>